<evidence type="ECO:0000313" key="3">
    <source>
        <dbReference type="EMBL" id="TCK73703.1"/>
    </source>
</evidence>
<evidence type="ECO:0000313" key="4">
    <source>
        <dbReference type="Proteomes" id="UP000295210"/>
    </source>
</evidence>
<evidence type="ECO:0008006" key="5">
    <source>
        <dbReference type="Google" id="ProtNLM"/>
    </source>
</evidence>
<accession>A0A4R1L9S5</accession>
<dbReference type="PROSITE" id="PS51257">
    <property type="entry name" value="PROKAR_LIPOPROTEIN"/>
    <property type="match status" value="1"/>
</dbReference>
<proteinExistence type="predicted"/>
<keyword evidence="4" id="KW-1185">Reference proteome</keyword>
<feature type="signal peptide" evidence="2">
    <location>
        <begin position="1"/>
        <end position="23"/>
    </location>
</feature>
<gene>
    <name evidence="3" type="ORF">C7378_1316</name>
</gene>
<dbReference type="Proteomes" id="UP000295210">
    <property type="component" value="Unassembled WGS sequence"/>
</dbReference>
<sequence length="380" mass="42992">MTANRSFRFLCATVALTSFVWLAGCNRLRPHPAVQYVYVVSKDTFLRDRVAAVSNKVAEVTNGERLEVVEHGRRFLKVKTAKGAVGWLEQHAIIEQPVYEQFVQLQQQHAHDPVVATAVLRDDLYLHDKPGRHTERFYLLPEADKLQLLVRASVPKEIPPQALPLSRTRKLPSDHNVPAAPPPPVLEDWWLVRDSQGRVGWMLSRRMDVDVPDEIAGYAEGQRIVGAYVLARVYDPESSFPDKQAPEYVAVISPYKDGLPYDFDQVRVFTWNTKKHRYETAYRQRNLEGYLPVTVGTQTFDKLGSEPVFSFKVADGDSVALSPDGEEHPARTVTLTYRMEGGLIRKVLPPGTNAPAAVKSPAPSRVVHSRHHNRRHRSKK</sequence>
<evidence type="ECO:0000256" key="1">
    <source>
        <dbReference type="SAM" id="MobiDB-lite"/>
    </source>
</evidence>
<comment type="caution">
    <text evidence="3">The sequence shown here is derived from an EMBL/GenBank/DDBJ whole genome shotgun (WGS) entry which is preliminary data.</text>
</comment>
<name>A0A4R1L9S5_9BACT</name>
<organism evidence="3 4">
    <name type="scientific">Acidipila rosea</name>
    <dbReference type="NCBI Taxonomy" id="768535"/>
    <lineage>
        <taxon>Bacteria</taxon>
        <taxon>Pseudomonadati</taxon>
        <taxon>Acidobacteriota</taxon>
        <taxon>Terriglobia</taxon>
        <taxon>Terriglobales</taxon>
        <taxon>Acidobacteriaceae</taxon>
        <taxon>Acidipila</taxon>
    </lineage>
</organism>
<dbReference type="OrthoDB" id="127883at2"/>
<evidence type="ECO:0000256" key="2">
    <source>
        <dbReference type="SAM" id="SignalP"/>
    </source>
</evidence>
<feature type="region of interest" description="Disordered" evidence="1">
    <location>
        <begin position="349"/>
        <end position="380"/>
    </location>
</feature>
<dbReference type="AlphaFoldDB" id="A0A4R1L9S5"/>
<keyword evidence="2" id="KW-0732">Signal</keyword>
<protein>
    <recommendedName>
        <fullName evidence="5">SH3 domain-containing protein</fullName>
    </recommendedName>
</protein>
<dbReference type="Gene3D" id="2.30.30.40">
    <property type="entry name" value="SH3 Domains"/>
    <property type="match status" value="1"/>
</dbReference>
<reference evidence="3 4" key="1">
    <citation type="submission" date="2019-03" db="EMBL/GenBank/DDBJ databases">
        <title>Genomic Encyclopedia of Type Strains, Phase IV (KMG-IV): sequencing the most valuable type-strain genomes for metagenomic binning, comparative biology and taxonomic classification.</title>
        <authorList>
            <person name="Goeker M."/>
        </authorList>
    </citation>
    <scope>NUCLEOTIDE SEQUENCE [LARGE SCALE GENOMIC DNA]</scope>
    <source>
        <strain evidence="3 4">DSM 103428</strain>
    </source>
</reference>
<dbReference type="EMBL" id="SMGK01000002">
    <property type="protein sequence ID" value="TCK73703.1"/>
    <property type="molecule type" value="Genomic_DNA"/>
</dbReference>
<feature type="chain" id="PRO_5020847828" description="SH3 domain-containing protein" evidence="2">
    <location>
        <begin position="24"/>
        <end position="380"/>
    </location>
</feature>
<dbReference type="RefSeq" id="WP_131993630.1">
    <property type="nucleotide sequence ID" value="NZ_SMGK01000002.1"/>
</dbReference>
<feature type="compositionally biased region" description="Basic residues" evidence="1">
    <location>
        <begin position="367"/>
        <end position="380"/>
    </location>
</feature>